<reference evidence="3" key="2">
    <citation type="submission" date="2025-09" db="UniProtKB">
        <authorList>
            <consortium name="Ensembl"/>
        </authorList>
    </citation>
    <scope>IDENTIFICATION</scope>
</reference>
<evidence type="ECO:0000256" key="1">
    <source>
        <dbReference type="SAM" id="Coils"/>
    </source>
</evidence>
<feature type="compositionally biased region" description="Polar residues" evidence="2">
    <location>
        <begin position="176"/>
        <end position="186"/>
    </location>
</feature>
<evidence type="ECO:0000313" key="3">
    <source>
        <dbReference type="Ensembl" id="ENSEBUP00000014771.1"/>
    </source>
</evidence>
<dbReference type="InterPro" id="IPR052639">
    <property type="entry name" value="TRAIP_ubiq-protein_ligase"/>
</dbReference>
<feature type="region of interest" description="Disordered" evidence="2">
    <location>
        <begin position="164"/>
        <end position="186"/>
    </location>
</feature>
<protein>
    <submittedName>
        <fullName evidence="3">Uncharacterized protein</fullName>
    </submittedName>
</protein>
<dbReference type="PANTHER" id="PTHR46569">
    <property type="entry name" value="E3 UBIQUITIN-PROTEIN LIGASE TRAIP"/>
    <property type="match status" value="1"/>
</dbReference>
<name>A0A8C4QHJ7_EPTBU</name>
<dbReference type="Ensembl" id="ENSEBUT00000015347.1">
    <property type="protein sequence ID" value="ENSEBUP00000014771.1"/>
    <property type="gene ID" value="ENSEBUG00000009305.1"/>
</dbReference>
<dbReference type="Proteomes" id="UP000694388">
    <property type="component" value="Unplaced"/>
</dbReference>
<keyword evidence="1" id="KW-0175">Coiled coil</keyword>
<dbReference type="GO" id="GO:0016567">
    <property type="term" value="P:protein ubiquitination"/>
    <property type="evidence" value="ECO:0007669"/>
    <property type="project" value="TreeGrafter"/>
</dbReference>
<proteinExistence type="predicted"/>
<feature type="coiled-coil region" evidence="1">
    <location>
        <begin position="42"/>
        <end position="121"/>
    </location>
</feature>
<reference evidence="3" key="1">
    <citation type="submission" date="2025-08" db="UniProtKB">
        <authorList>
            <consortium name="Ensembl"/>
        </authorList>
    </citation>
    <scope>IDENTIFICATION</scope>
</reference>
<dbReference type="PANTHER" id="PTHR46569:SF1">
    <property type="entry name" value="E3 UBIQUITIN-PROTEIN LIGASE RFWD3-RELATED"/>
    <property type="match status" value="1"/>
</dbReference>
<accession>A0A8C4QHJ7</accession>
<organism evidence="3 4">
    <name type="scientific">Eptatretus burgeri</name>
    <name type="common">Inshore hagfish</name>
    <dbReference type="NCBI Taxonomy" id="7764"/>
    <lineage>
        <taxon>Eukaryota</taxon>
        <taxon>Metazoa</taxon>
        <taxon>Chordata</taxon>
        <taxon>Craniata</taxon>
        <taxon>Vertebrata</taxon>
        <taxon>Cyclostomata</taxon>
        <taxon>Myxini</taxon>
        <taxon>Myxiniformes</taxon>
        <taxon>Myxinidae</taxon>
        <taxon>Eptatretinae</taxon>
        <taxon>Eptatretus</taxon>
    </lineage>
</organism>
<keyword evidence="4" id="KW-1185">Reference proteome</keyword>
<dbReference type="GO" id="GO:0090734">
    <property type="term" value="C:site of DNA damage"/>
    <property type="evidence" value="ECO:0007669"/>
    <property type="project" value="TreeGrafter"/>
</dbReference>
<evidence type="ECO:0000313" key="4">
    <source>
        <dbReference type="Proteomes" id="UP000694388"/>
    </source>
</evidence>
<dbReference type="GO" id="GO:0005634">
    <property type="term" value="C:nucleus"/>
    <property type="evidence" value="ECO:0007669"/>
    <property type="project" value="TreeGrafter"/>
</dbReference>
<dbReference type="AlphaFoldDB" id="A0A8C4QHJ7"/>
<dbReference type="GO" id="GO:0061630">
    <property type="term" value="F:ubiquitin protein ligase activity"/>
    <property type="evidence" value="ECO:0007669"/>
    <property type="project" value="TreeGrafter"/>
</dbReference>
<evidence type="ECO:0000256" key="2">
    <source>
        <dbReference type="SAM" id="MobiDB-lite"/>
    </source>
</evidence>
<dbReference type="GO" id="GO:0031297">
    <property type="term" value="P:replication fork processing"/>
    <property type="evidence" value="ECO:0007669"/>
    <property type="project" value="TreeGrafter"/>
</dbReference>
<sequence length="186" mass="21713">MPLRAQCTICSDFFDSSQSISAIFCGHVFHEAWYVLFNRMALLEQRQTADNLRELLQNSKASLSAIEKSLGESELLCSTLRKQNRFLENQAQEAKKAREETRQLHQKLKNLEKLNELFQSKDSDVEEMVHDMGSGRNAVEQLSMYCISLRREYERLKHAHQTSLEENRRTHRELHTCSTSDQPFSF</sequence>